<dbReference type="PROSITE" id="PS50042">
    <property type="entry name" value="CNMP_BINDING_3"/>
    <property type="match status" value="2"/>
</dbReference>
<gene>
    <name evidence="3" type="ORF">ECRASSUSDP1_LOCUS29004</name>
</gene>
<dbReference type="EMBL" id="CAMPGE010029885">
    <property type="protein sequence ID" value="CAI2387374.1"/>
    <property type="molecule type" value="Genomic_DNA"/>
</dbReference>
<proteinExistence type="predicted"/>
<evidence type="ECO:0000256" key="1">
    <source>
        <dbReference type="SAM" id="MobiDB-lite"/>
    </source>
</evidence>
<dbReference type="InterPro" id="IPR000595">
    <property type="entry name" value="cNMP-bd_dom"/>
</dbReference>
<protein>
    <recommendedName>
        <fullName evidence="2">Cyclic nucleotide-binding domain-containing protein</fullName>
    </recommendedName>
</protein>
<evidence type="ECO:0000313" key="4">
    <source>
        <dbReference type="Proteomes" id="UP001295684"/>
    </source>
</evidence>
<evidence type="ECO:0000259" key="2">
    <source>
        <dbReference type="PROSITE" id="PS50042"/>
    </source>
</evidence>
<dbReference type="GO" id="GO:0034236">
    <property type="term" value="F:protein kinase A catalytic subunit binding"/>
    <property type="evidence" value="ECO:0007669"/>
    <property type="project" value="TreeGrafter"/>
</dbReference>
<dbReference type="GO" id="GO:0005829">
    <property type="term" value="C:cytosol"/>
    <property type="evidence" value="ECO:0007669"/>
    <property type="project" value="TreeGrafter"/>
</dbReference>
<feature type="domain" description="Cyclic nucleotide-binding" evidence="2">
    <location>
        <begin position="94"/>
        <end position="126"/>
    </location>
</feature>
<feature type="region of interest" description="Disordered" evidence="1">
    <location>
        <begin position="153"/>
        <end position="184"/>
    </location>
</feature>
<feature type="region of interest" description="Disordered" evidence="1">
    <location>
        <begin position="211"/>
        <end position="237"/>
    </location>
</feature>
<feature type="region of interest" description="Disordered" evidence="1">
    <location>
        <begin position="379"/>
        <end position="406"/>
    </location>
</feature>
<dbReference type="AlphaFoldDB" id="A0AAD1YA82"/>
<dbReference type="GO" id="GO:0005952">
    <property type="term" value="C:cAMP-dependent protein kinase complex"/>
    <property type="evidence" value="ECO:0007669"/>
    <property type="project" value="InterPro"/>
</dbReference>
<dbReference type="SUPFAM" id="SSF51206">
    <property type="entry name" value="cAMP-binding domain-like"/>
    <property type="match status" value="1"/>
</dbReference>
<name>A0AAD1YA82_EUPCR</name>
<feature type="domain" description="Cyclic nucleotide-binding" evidence="2">
    <location>
        <begin position="251"/>
        <end position="309"/>
    </location>
</feature>
<feature type="compositionally biased region" description="Polar residues" evidence="1">
    <location>
        <begin position="169"/>
        <end position="184"/>
    </location>
</feature>
<dbReference type="Gene3D" id="2.60.120.10">
    <property type="entry name" value="Jelly Rolls"/>
    <property type="match status" value="2"/>
</dbReference>
<organism evidence="3 4">
    <name type="scientific">Euplotes crassus</name>
    <dbReference type="NCBI Taxonomy" id="5936"/>
    <lineage>
        <taxon>Eukaryota</taxon>
        <taxon>Sar</taxon>
        <taxon>Alveolata</taxon>
        <taxon>Ciliophora</taxon>
        <taxon>Intramacronucleata</taxon>
        <taxon>Spirotrichea</taxon>
        <taxon>Hypotrichia</taxon>
        <taxon>Euplotida</taxon>
        <taxon>Euplotidae</taxon>
        <taxon>Moneuplotes</taxon>
    </lineage>
</organism>
<dbReference type="PANTHER" id="PTHR11635">
    <property type="entry name" value="CAMP-DEPENDENT PROTEIN KINASE REGULATORY CHAIN"/>
    <property type="match status" value="1"/>
</dbReference>
<dbReference type="InterPro" id="IPR018490">
    <property type="entry name" value="cNMP-bd_dom_sf"/>
</dbReference>
<sequence length="639" mass="72662">MARRQPSRLCHHEAYQKSTSHQVQSCKSCCRYFQQYRLHPCECTASQIATRNSSWFSTSLQLSTCSRNCRGTQVINSSIKTSTRTSRRATSTAAFKLKRYDKGDIIFDYGDEADYFYMILKGRVSISMPTTVKKNFTHSELMKFISDNQNEVVPESIEKSDSKDAINLSKGSADSPTSKLSSHNKSTVAPFTFKKKQYRLDEKSLKEFKSMLDSPTHSSSRRPVFSKPPKAPKAEDKKVHELRVFAQNAILGEGTSFGEAALGINTGVTNENKHYKVGPSKVRIFRNARVVALTHLQCAVISRASFQEIRVKEPDFGEDALLECQHILTNNGLPHRLLYLTAKPELVELRINNYLLHQNDEVKGIFLIKQGELERRSLHKTSSNSELNHTFGGSSVSPDKNSHRRTHTEGFLSFQSSVKANQSLHHNENRLIMGKHVVIGLDELECNKQTFEYSIKTVSAYAKVFFVPKTSIRIHLRVKKAPDQLNSEAEQDIKKSKAPMKIAKNIVKKMKKVLRPRKPHNKTMSKDNSDHMISQMYKLTDHCTKVDNTRLSRSIRKKLMARFHSMSTLSSNLKTATEPLAESKNKSHSMLKKQVHSITRIKGALSKDSKFHFKPMAPHVVKRALKKQAYFGFNLLKNK</sequence>
<dbReference type="InterPro" id="IPR050503">
    <property type="entry name" value="cAMP-dep_PK_reg_su-like"/>
</dbReference>
<feature type="compositionally biased region" description="Polar residues" evidence="1">
    <location>
        <begin position="380"/>
        <end position="399"/>
    </location>
</feature>
<dbReference type="InterPro" id="IPR014710">
    <property type="entry name" value="RmlC-like_jellyroll"/>
</dbReference>
<dbReference type="CDD" id="cd00038">
    <property type="entry name" value="CAP_ED"/>
    <property type="match status" value="1"/>
</dbReference>
<reference evidence="3" key="1">
    <citation type="submission" date="2023-07" db="EMBL/GenBank/DDBJ databases">
        <authorList>
            <consortium name="AG Swart"/>
            <person name="Singh M."/>
            <person name="Singh A."/>
            <person name="Seah K."/>
            <person name="Emmerich C."/>
        </authorList>
    </citation>
    <scope>NUCLEOTIDE SEQUENCE</scope>
    <source>
        <strain evidence="3">DP1</strain>
    </source>
</reference>
<dbReference type="GO" id="GO:0030552">
    <property type="term" value="F:cAMP binding"/>
    <property type="evidence" value="ECO:0007669"/>
    <property type="project" value="TreeGrafter"/>
</dbReference>
<evidence type="ECO:0000313" key="3">
    <source>
        <dbReference type="EMBL" id="CAI2387374.1"/>
    </source>
</evidence>
<comment type="caution">
    <text evidence="3">The sequence shown here is derived from an EMBL/GenBank/DDBJ whole genome shotgun (WGS) entry which is preliminary data.</text>
</comment>
<dbReference type="Proteomes" id="UP001295684">
    <property type="component" value="Unassembled WGS sequence"/>
</dbReference>
<keyword evidence="4" id="KW-1185">Reference proteome</keyword>
<dbReference type="GO" id="GO:0004862">
    <property type="term" value="F:cAMP-dependent protein kinase inhibitor activity"/>
    <property type="evidence" value="ECO:0007669"/>
    <property type="project" value="TreeGrafter"/>
</dbReference>
<accession>A0AAD1YA82</accession>
<dbReference type="PANTHER" id="PTHR11635:SF152">
    <property type="entry name" value="CAMP-DEPENDENT PROTEIN KINASE TYPE I REGULATORY SUBUNIT-RELATED"/>
    <property type="match status" value="1"/>
</dbReference>